<name>A0ABT5UAT6_9GAMM</name>
<sequence>MKKILTAALLSTASITATAETVTSHALSVNTALELVKEGLAACAKDNYNVSVAIVDHSGNLKAFGRHNQSGPHAAEGAKRKAFSAASMEESTEFFFKLIQKNPELQGLHALHDDILILPGGLPIKYKGEVIAGIGVSGAPGGDLDTACAKAAINKVLNK</sequence>
<evidence type="ECO:0000313" key="3">
    <source>
        <dbReference type="Proteomes" id="UP001528823"/>
    </source>
</evidence>
<comment type="caution">
    <text evidence="2">The sequence shown here is derived from an EMBL/GenBank/DDBJ whole genome shotgun (WGS) entry which is preliminary data.</text>
</comment>
<dbReference type="Gene3D" id="3.30.450.150">
    <property type="entry name" value="Haem-degrading domain"/>
    <property type="match status" value="1"/>
</dbReference>
<dbReference type="EMBL" id="JAPMOU010000021">
    <property type="protein sequence ID" value="MDE1463477.1"/>
    <property type="molecule type" value="Genomic_DNA"/>
</dbReference>
<evidence type="ECO:0000256" key="1">
    <source>
        <dbReference type="SAM" id="SignalP"/>
    </source>
</evidence>
<dbReference type="RefSeq" id="WP_274689815.1">
    <property type="nucleotide sequence ID" value="NZ_JAPMOU010000021.1"/>
</dbReference>
<reference evidence="2 3" key="1">
    <citation type="submission" date="2022-11" db="EMBL/GenBank/DDBJ databases">
        <title>Spartinivicinus poritis sp. nov., isolated from scleractinian coral Porites lutea.</title>
        <authorList>
            <person name="Zhang G."/>
            <person name="Cai L."/>
            <person name="Wei Q."/>
        </authorList>
    </citation>
    <scope>NUCLEOTIDE SEQUENCE [LARGE SCALE GENOMIC DNA]</scope>
    <source>
        <strain evidence="2 3">A2-2</strain>
    </source>
</reference>
<evidence type="ECO:0000313" key="2">
    <source>
        <dbReference type="EMBL" id="MDE1463477.1"/>
    </source>
</evidence>
<organism evidence="2 3">
    <name type="scientific">Spartinivicinus poritis</name>
    <dbReference type="NCBI Taxonomy" id="2994640"/>
    <lineage>
        <taxon>Bacteria</taxon>
        <taxon>Pseudomonadati</taxon>
        <taxon>Pseudomonadota</taxon>
        <taxon>Gammaproteobacteria</taxon>
        <taxon>Oceanospirillales</taxon>
        <taxon>Zooshikellaceae</taxon>
        <taxon>Spartinivicinus</taxon>
    </lineage>
</organism>
<dbReference type="InterPro" id="IPR005624">
    <property type="entry name" value="PduO/GlcC-like"/>
</dbReference>
<dbReference type="PANTHER" id="PTHR34309:SF10">
    <property type="entry name" value="SLR1406 PROTEIN"/>
    <property type="match status" value="1"/>
</dbReference>
<dbReference type="InterPro" id="IPR052517">
    <property type="entry name" value="GlcG_carb_metab_protein"/>
</dbReference>
<dbReference type="InterPro" id="IPR038084">
    <property type="entry name" value="PduO/GlcC-like_sf"/>
</dbReference>
<proteinExistence type="predicted"/>
<accession>A0ABT5UAT6</accession>
<keyword evidence="1" id="KW-0732">Signal</keyword>
<dbReference type="Pfam" id="PF03928">
    <property type="entry name" value="HbpS-like"/>
    <property type="match status" value="1"/>
</dbReference>
<dbReference type="Proteomes" id="UP001528823">
    <property type="component" value="Unassembled WGS sequence"/>
</dbReference>
<dbReference type="SUPFAM" id="SSF143744">
    <property type="entry name" value="GlcG-like"/>
    <property type="match status" value="1"/>
</dbReference>
<feature type="signal peptide" evidence="1">
    <location>
        <begin position="1"/>
        <end position="19"/>
    </location>
</feature>
<feature type="chain" id="PRO_5045093441" evidence="1">
    <location>
        <begin position="20"/>
        <end position="159"/>
    </location>
</feature>
<dbReference type="PANTHER" id="PTHR34309">
    <property type="entry name" value="SLR1406 PROTEIN"/>
    <property type="match status" value="1"/>
</dbReference>
<gene>
    <name evidence="2" type="ORF">ORQ98_16080</name>
</gene>
<keyword evidence="3" id="KW-1185">Reference proteome</keyword>
<protein>
    <submittedName>
        <fullName evidence="2">Heme-binding protein</fullName>
    </submittedName>
</protein>